<dbReference type="Gene3D" id="3.40.50.150">
    <property type="entry name" value="Vaccinia Virus protein VP39"/>
    <property type="match status" value="1"/>
</dbReference>
<reference evidence="1 2" key="1">
    <citation type="submission" date="2017-05" db="EMBL/GenBank/DDBJ databases">
        <title>The genome sequence of Geobacillus thermocatenulatus DSM 730.</title>
        <authorList>
            <person name="Ramaloko W.T."/>
            <person name="Koen N."/>
            <person name="Polliack S."/>
            <person name="Aliyu H."/>
            <person name="Lebre P."/>
            <person name="Mohr T."/>
            <person name="Oswald F."/>
            <person name="Zwick M."/>
            <person name="Neumann A."/>
            <person name="Syldatk C."/>
            <person name="Cowan D."/>
            <person name="De Maayer P."/>
        </authorList>
    </citation>
    <scope>NUCLEOTIDE SEQUENCE [LARGE SCALE GENOMIC DNA]</scope>
    <source>
        <strain evidence="1 2">BGSC 93A1</strain>
    </source>
</reference>
<dbReference type="RefSeq" id="WP_025949813.1">
    <property type="nucleotide sequence ID" value="NZ_CP018058.1"/>
</dbReference>
<protein>
    <submittedName>
        <fullName evidence="1">Uncharacterized protein</fullName>
    </submittedName>
</protein>
<keyword evidence="2" id="KW-1185">Reference proteome</keyword>
<gene>
    <name evidence="1" type="ORF">B9L19_02300</name>
</gene>
<dbReference type="PANTHER" id="PTHR40036">
    <property type="entry name" value="MACROCIN O-METHYLTRANSFERASE"/>
    <property type="match status" value="1"/>
</dbReference>
<accession>A0A226QFD5</accession>
<evidence type="ECO:0000313" key="1">
    <source>
        <dbReference type="EMBL" id="OXB90099.1"/>
    </source>
</evidence>
<dbReference type="KEGG" id="gtm:GT3921_03450"/>
<dbReference type="Gene3D" id="3.40.50.720">
    <property type="entry name" value="NAD(P)-binding Rossmann-like Domain"/>
    <property type="match status" value="1"/>
</dbReference>
<dbReference type="InterPro" id="IPR029063">
    <property type="entry name" value="SAM-dependent_MTases_sf"/>
</dbReference>
<dbReference type="Pfam" id="PF13578">
    <property type="entry name" value="Methyltransf_24"/>
    <property type="match status" value="1"/>
</dbReference>
<comment type="caution">
    <text evidence="1">The sequence shown here is derived from an EMBL/GenBank/DDBJ whole genome shotgun (WGS) entry which is preliminary data.</text>
</comment>
<dbReference type="EMBL" id="NEWK01000001">
    <property type="protein sequence ID" value="OXB90099.1"/>
    <property type="molecule type" value="Genomic_DNA"/>
</dbReference>
<dbReference type="SUPFAM" id="SSF53335">
    <property type="entry name" value="S-adenosyl-L-methionine-dependent methyltransferases"/>
    <property type="match status" value="2"/>
</dbReference>
<proteinExistence type="predicted"/>
<dbReference type="AlphaFoldDB" id="A0A226QFD5"/>
<dbReference type="InterPro" id="IPR008884">
    <property type="entry name" value="TylF_MeTrfase"/>
</dbReference>
<sequence length="322" mass="37560">MVIIFGASSGGEKILRELIDLQIDFFVDNDSEKWGTMFFGYPVYSPEVIAEQPLKGLKVFVASIFYEEIKKQLESFQLIEGIHFYNGLQIVEERKRFRHCVVRLEQYVDTGVKNIEQELQRRALQETVDFVEQHLMRVPSFPDRYSLLEYALSLAETGGLFLEFGVFQGDSINFISSRVPHTVYGFDSFAGLPEDWRDGFPRGAFQIDQLPRVNDNVQLIQGLFRESLPKFLQINHDHCSFIHIDCDLYSSTRDIFHALDERIVEGTIIVFDEFFNYPGWKNGEFKAFQEFVTNNQIEFEYIAYCRYHEQVAVKIKGRSRTS</sequence>
<evidence type="ECO:0000313" key="2">
    <source>
        <dbReference type="Proteomes" id="UP000198378"/>
    </source>
</evidence>
<dbReference type="PANTHER" id="PTHR40036:SF1">
    <property type="entry name" value="MACROCIN O-METHYLTRANSFERASE"/>
    <property type="match status" value="1"/>
</dbReference>
<dbReference type="Proteomes" id="UP000198378">
    <property type="component" value="Unassembled WGS sequence"/>
</dbReference>
<organism evidence="1 2">
    <name type="scientific">Geobacillus thermocatenulatus</name>
    <dbReference type="NCBI Taxonomy" id="33938"/>
    <lineage>
        <taxon>Bacteria</taxon>
        <taxon>Bacillati</taxon>
        <taxon>Bacillota</taxon>
        <taxon>Bacilli</taxon>
        <taxon>Bacillales</taxon>
        <taxon>Anoxybacillaceae</taxon>
        <taxon>Geobacillus</taxon>
        <taxon>Geobacillus thermoleovorans group</taxon>
    </lineage>
</organism>
<name>A0A226QFD5_9BACL</name>